<reference evidence="3" key="1">
    <citation type="submission" date="2022-08" db="EMBL/GenBank/DDBJ databases">
        <title>Genome sequencing of akame (Lates japonicus).</title>
        <authorList>
            <person name="Hashiguchi Y."/>
            <person name="Takahashi H."/>
        </authorList>
    </citation>
    <scope>NUCLEOTIDE SEQUENCE</scope>
    <source>
        <strain evidence="3">Kochi</strain>
    </source>
</reference>
<dbReference type="InterPro" id="IPR028889">
    <property type="entry name" value="USP"/>
</dbReference>
<dbReference type="GO" id="GO:0004843">
    <property type="term" value="F:cysteine-type deubiquitinase activity"/>
    <property type="evidence" value="ECO:0007669"/>
    <property type="project" value="InterPro"/>
</dbReference>
<dbReference type="PROSITE" id="PS50235">
    <property type="entry name" value="USP_3"/>
    <property type="match status" value="1"/>
</dbReference>
<dbReference type="PANTHER" id="PTHR24006:SF915">
    <property type="entry name" value="UBIQUITIN CARBOXYL-TERMINAL HYDROLASE-RELATED"/>
    <property type="match status" value="1"/>
</dbReference>
<feature type="domain" description="USP" evidence="2">
    <location>
        <begin position="1"/>
        <end position="102"/>
    </location>
</feature>
<sequence>MESNLVFRMKNTRTCKRVLMFHLKRFRFTPYLQMVKLHDPVIFFRELMVTSSQAEGRYSLVSIISHFGSRGNSGHYISDGVHPDQELDNTADRWPLYNDQRT</sequence>
<dbReference type="InterPro" id="IPR038765">
    <property type="entry name" value="Papain-like_cys_pep_sf"/>
</dbReference>
<organism evidence="3 4">
    <name type="scientific">Lates japonicus</name>
    <name type="common">Japanese lates</name>
    <dbReference type="NCBI Taxonomy" id="270547"/>
    <lineage>
        <taxon>Eukaryota</taxon>
        <taxon>Metazoa</taxon>
        <taxon>Chordata</taxon>
        <taxon>Craniata</taxon>
        <taxon>Vertebrata</taxon>
        <taxon>Euteleostomi</taxon>
        <taxon>Actinopterygii</taxon>
        <taxon>Neopterygii</taxon>
        <taxon>Teleostei</taxon>
        <taxon>Neoteleostei</taxon>
        <taxon>Acanthomorphata</taxon>
        <taxon>Carangaria</taxon>
        <taxon>Carangaria incertae sedis</taxon>
        <taxon>Centropomidae</taxon>
        <taxon>Lates</taxon>
    </lineage>
</organism>
<dbReference type="CDD" id="cd02257">
    <property type="entry name" value="Peptidase_C19"/>
    <property type="match status" value="1"/>
</dbReference>
<dbReference type="EMBL" id="BRZM01000079">
    <property type="protein sequence ID" value="GLD65428.1"/>
    <property type="molecule type" value="Genomic_DNA"/>
</dbReference>
<dbReference type="Pfam" id="PF00443">
    <property type="entry name" value="UCH"/>
    <property type="match status" value="1"/>
</dbReference>
<dbReference type="SUPFAM" id="SSF54001">
    <property type="entry name" value="Cysteine proteinases"/>
    <property type="match status" value="1"/>
</dbReference>
<protein>
    <submittedName>
        <fullName evidence="3">Ubiquitin carboxyl-terminal hydrolase 37-like isoform X2</fullName>
    </submittedName>
</protein>
<dbReference type="PROSITE" id="PS00973">
    <property type="entry name" value="USP_2"/>
    <property type="match status" value="1"/>
</dbReference>
<accession>A0AAD3N2B7</accession>
<dbReference type="Gene3D" id="3.90.70.10">
    <property type="entry name" value="Cysteine proteinases"/>
    <property type="match status" value="1"/>
</dbReference>
<dbReference type="GO" id="GO:0005634">
    <property type="term" value="C:nucleus"/>
    <property type="evidence" value="ECO:0007669"/>
    <property type="project" value="TreeGrafter"/>
</dbReference>
<keyword evidence="3" id="KW-0378">Hydrolase</keyword>
<dbReference type="InterPro" id="IPR050164">
    <property type="entry name" value="Peptidase_C19"/>
</dbReference>
<name>A0AAD3N2B7_LATJO</name>
<feature type="region of interest" description="Disordered" evidence="1">
    <location>
        <begin position="76"/>
        <end position="102"/>
    </location>
</feature>
<proteinExistence type="predicted"/>
<evidence type="ECO:0000313" key="3">
    <source>
        <dbReference type="EMBL" id="GLD65428.1"/>
    </source>
</evidence>
<keyword evidence="4" id="KW-1185">Reference proteome</keyword>
<dbReference type="Proteomes" id="UP001279410">
    <property type="component" value="Unassembled WGS sequence"/>
</dbReference>
<gene>
    <name evidence="3" type="ORF">AKAME5_001689600</name>
</gene>
<dbReference type="GO" id="GO:0000082">
    <property type="term" value="P:G1/S transition of mitotic cell cycle"/>
    <property type="evidence" value="ECO:0007669"/>
    <property type="project" value="TreeGrafter"/>
</dbReference>
<evidence type="ECO:0000259" key="2">
    <source>
        <dbReference type="PROSITE" id="PS50235"/>
    </source>
</evidence>
<dbReference type="GO" id="GO:0016579">
    <property type="term" value="P:protein deubiquitination"/>
    <property type="evidence" value="ECO:0007669"/>
    <property type="project" value="InterPro"/>
</dbReference>
<comment type="caution">
    <text evidence="3">The sequence shown here is derived from an EMBL/GenBank/DDBJ whole genome shotgun (WGS) entry which is preliminary data.</text>
</comment>
<dbReference type="InterPro" id="IPR001394">
    <property type="entry name" value="Peptidase_C19_UCH"/>
</dbReference>
<evidence type="ECO:0000313" key="4">
    <source>
        <dbReference type="Proteomes" id="UP001279410"/>
    </source>
</evidence>
<dbReference type="AlphaFoldDB" id="A0AAD3N2B7"/>
<evidence type="ECO:0000256" key="1">
    <source>
        <dbReference type="SAM" id="MobiDB-lite"/>
    </source>
</evidence>
<dbReference type="PANTHER" id="PTHR24006">
    <property type="entry name" value="UBIQUITIN CARBOXYL-TERMINAL HYDROLASE"/>
    <property type="match status" value="1"/>
</dbReference>
<dbReference type="InterPro" id="IPR018200">
    <property type="entry name" value="USP_CS"/>
</dbReference>
<dbReference type="GO" id="GO:0005829">
    <property type="term" value="C:cytosol"/>
    <property type="evidence" value="ECO:0007669"/>
    <property type="project" value="TreeGrafter"/>
</dbReference>